<evidence type="ECO:0000256" key="4">
    <source>
        <dbReference type="PROSITE-ProRule" id="PRU00335"/>
    </source>
</evidence>
<dbReference type="PROSITE" id="PS50977">
    <property type="entry name" value="HTH_TETR_2"/>
    <property type="match status" value="1"/>
</dbReference>
<name>A0A098G130_9GAMM</name>
<keyword evidence="7" id="KW-1185">Reference proteome</keyword>
<dbReference type="Pfam" id="PF00440">
    <property type="entry name" value="TetR_N"/>
    <property type="match status" value="1"/>
</dbReference>
<dbReference type="PANTHER" id="PTHR47506">
    <property type="entry name" value="TRANSCRIPTIONAL REGULATORY PROTEIN"/>
    <property type="match status" value="1"/>
</dbReference>
<dbReference type="Gene3D" id="1.10.357.10">
    <property type="entry name" value="Tetracycline Repressor, domain 2"/>
    <property type="match status" value="1"/>
</dbReference>
<dbReference type="SUPFAM" id="SSF46689">
    <property type="entry name" value="Homeodomain-like"/>
    <property type="match status" value="1"/>
</dbReference>
<dbReference type="HOGENOM" id="CLU_069356_28_0_6"/>
<dbReference type="Proteomes" id="UP000032430">
    <property type="component" value="Chromosome I"/>
</dbReference>
<reference evidence="7" key="1">
    <citation type="submission" date="2014-09" db="EMBL/GenBank/DDBJ databases">
        <authorList>
            <person name="Gomez-Valero L."/>
        </authorList>
    </citation>
    <scope>NUCLEOTIDE SEQUENCE [LARGE SCALE GENOMIC DNA]</scope>
    <source>
        <strain evidence="7">ATCC700992</strain>
    </source>
</reference>
<protein>
    <submittedName>
        <fullName evidence="6">Putative Transcriptional regulator, TetR family</fullName>
    </submittedName>
</protein>
<proteinExistence type="predicted"/>
<keyword evidence="2 4" id="KW-0238">DNA-binding</keyword>
<dbReference type="EMBL" id="LN614827">
    <property type="protein sequence ID" value="CEG55696.1"/>
    <property type="molecule type" value="Genomic_DNA"/>
</dbReference>
<evidence type="ECO:0000313" key="7">
    <source>
        <dbReference type="Proteomes" id="UP000032430"/>
    </source>
</evidence>
<feature type="DNA-binding region" description="H-T-H motif" evidence="4">
    <location>
        <begin position="38"/>
        <end position="57"/>
    </location>
</feature>
<dbReference type="InterPro" id="IPR011075">
    <property type="entry name" value="TetR_C"/>
</dbReference>
<dbReference type="SUPFAM" id="SSF48498">
    <property type="entry name" value="Tetracyclin repressor-like, C-terminal domain"/>
    <property type="match status" value="1"/>
</dbReference>
<evidence type="ECO:0000256" key="3">
    <source>
        <dbReference type="ARBA" id="ARBA00023163"/>
    </source>
</evidence>
<evidence type="ECO:0000256" key="1">
    <source>
        <dbReference type="ARBA" id="ARBA00023015"/>
    </source>
</evidence>
<dbReference type="Pfam" id="PF16925">
    <property type="entry name" value="TetR_C_13"/>
    <property type="match status" value="1"/>
</dbReference>
<evidence type="ECO:0000259" key="5">
    <source>
        <dbReference type="PROSITE" id="PS50977"/>
    </source>
</evidence>
<dbReference type="AlphaFoldDB" id="A0A098G130"/>
<keyword evidence="3" id="KW-0804">Transcription</keyword>
<dbReference type="GO" id="GO:0003677">
    <property type="term" value="F:DNA binding"/>
    <property type="evidence" value="ECO:0007669"/>
    <property type="project" value="UniProtKB-UniRule"/>
</dbReference>
<dbReference type="InterPro" id="IPR036271">
    <property type="entry name" value="Tet_transcr_reg_TetR-rel_C_sf"/>
</dbReference>
<organism evidence="6 7">
    <name type="scientific">Legionella fallonii LLAP-10</name>
    <dbReference type="NCBI Taxonomy" id="1212491"/>
    <lineage>
        <taxon>Bacteria</taxon>
        <taxon>Pseudomonadati</taxon>
        <taxon>Pseudomonadota</taxon>
        <taxon>Gammaproteobacteria</taxon>
        <taxon>Legionellales</taxon>
        <taxon>Legionellaceae</taxon>
        <taxon>Legionella</taxon>
    </lineage>
</organism>
<dbReference type="InterPro" id="IPR009057">
    <property type="entry name" value="Homeodomain-like_sf"/>
</dbReference>
<dbReference type="KEGG" id="lfa:LFA_0218"/>
<sequence>MVRNQYAVEMARIREFDRTTVLRKAIEVFWTHGFDSTNLPELLEAMGLSKSSLYDTFGDKKKLFEEAIDLYVKEIAFSKVEMLVNASSVKAGFQAFFAEQIRCCTDRKFPGGCFLVNTAISLNNVPPPLAKKIRKSVDKMHALFLSQIQKGQKAGEIPHVKDASALASAIMGTSMGMNVMARVNIQDVRTLEQMVETTMNSIFN</sequence>
<dbReference type="Gene3D" id="1.10.10.60">
    <property type="entry name" value="Homeodomain-like"/>
    <property type="match status" value="1"/>
</dbReference>
<accession>A0A098G130</accession>
<dbReference type="STRING" id="1212491.LFA_0218"/>
<dbReference type="InterPro" id="IPR001647">
    <property type="entry name" value="HTH_TetR"/>
</dbReference>
<evidence type="ECO:0000256" key="2">
    <source>
        <dbReference type="ARBA" id="ARBA00023125"/>
    </source>
</evidence>
<dbReference type="OrthoDB" id="270177at2"/>
<evidence type="ECO:0000313" key="6">
    <source>
        <dbReference type="EMBL" id="CEG55696.1"/>
    </source>
</evidence>
<feature type="domain" description="HTH tetR-type" evidence="5">
    <location>
        <begin position="15"/>
        <end position="75"/>
    </location>
</feature>
<dbReference type="PANTHER" id="PTHR47506:SF10">
    <property type="entry name" value="TRANSCRIPTIONAL REGULATORY PROTEIN"/>
    <property type="match status" value="1"/>
</dbReference>
<gene>
    <name evidence="6" type="ORF">LFA_0218</name>
</gene>
<keyword evidence="1" id="KW-0805">Transcription regulation</keyword>